<keyword evidence="1" id="KW-1133">Transmembrane helix</keyword>
<evidence type="ECO:0000256" key="1">
    <source>
        <dbReference type="SAM" id="Phobius"/>
    </source>
</evidence>
<keyword evidence="3" id="KW-1185">Reference proteome</keyword>
<dbReference type="AlphaFoldDB" id="A0A941IUP4"/>
<dbReference type="EMBL" id="JAGSOG010000443">
    <property type="protein sequence ID" value="MBR7839412.1"/>
    <property type="molecule type" value="Genomic_DNA"/>
</dbReference>
<keyword evidence="1" id="KW-0812">Transmembrane</keyword>
<reference evidence="2" key="1">
    <citation type="submission" date="2021-04" db="EMBL/GenBank/DDBJ databases">
        <title>Genome based classification of Actinospica acidithermotolerans sp. nov., an actinobacterium isolated from an Indonesian hot spring.</title>
        <authorList>
            <person name="Kusuma A.B."/>
            <person name="Putra K.E."/>
            <person name="Nafisah S."/>
            <person name="Loh J."/>
            <person name="Nouioui I."/>
            <person name="Goodfellow M."/>
        </authorList>
    </citation>
    <scope>NUCLEOTIDE SEQUENCE</scope>
    <source>
        <strain evidence="2">CSCA 57</strain>
    </source>
</reference>
<dbReference type="Proteomes" id="UP000675781">
    <property type="component" value="Unassembled WGS sequence"/>
</dbReference>
<protein>
    <submittedName>
        <fullName evidence="2">DUF3592 domain-containing protein</fullName>
    </submittedName>
</protein>
<evidence type="ECO:0000313" key="3">
    <source>
        <dbReference type="Proteomes" id="UP000675781"/>
    </source>
</evidence>
<evidence type="ECO:0000313" key="2">
    <source>
        <dbReference type="EMBL" id="MBR7839412.1"/>
    </source>
</evidence>
<accession>A0A941IUP4</accession>
<feature type="transmembrane region" description="Helical" evidence="1">
    <location>
        <begin position="43"/>
        <end position="64"/>
    </location>
</feature>
<comment type="caution">
    <text evidence="2">The sequence shown here is derived from an EMBL/GenBank/DDBJ whole genome shotgun (WGS) entry which is preliminary data.</text>
</comment>
<organism evidence="2 3">
    <name type="scientific">Actinospica durhamensis</name>
    <dbReference type="NCBI Taxonomy" id="1508375"/>
    <lineage>
        <taxon>Bacteria</taxon>
        <taxon>Bacillati</taxon>
        <taxon>Actinomycetota</taxon>
        <taxon>Actinomycetes</taxon>
        <taxon>Catenulisporales</taxon>
        <taxon>Actinospicaceae</taxon>
        <taxon>Actinospica</taxon>
    </lineage>
</organism>
<sequence length="179" mass="19928">MARTKQRVNVPAKGRAATPRRVYQPPSRMRDRIRIRYRGSGQWLVAGVAFAVGVGLLVWCATAIDRDFELRSHGVQALATVDAVSRQGKNFSYTVEFTLADGSLQTASTTELSGAAVGDTATVVYLPSDPSDIATPVAISRWWVSLIAVPIAVLPFWFAWLTWRMDSARFWWVVRSSRR</sequence>
<proteinExistence type="predicted"/>
<keyword evidence="1" id="KW-0472">Membrane</keyword>
<name>A0A941IUP4_9ACTN</name>
<dbReference type="RefSeq" id="WP_212533849.1">
    <property type="nucleotide sequence ID" value="NZ_JAGSOG010000443.1"/>
</dbReference>
<gene>
    <name evidence="2" type="ORF">KDL01_39500</name>
</gene>
<feature type="transmembrane region" description="Helical" evidence="1">
    <location>
        <begin position="142"/>
        <end position="163"/>
    </location>
</feature>